<organism evidence="1 2">
    <name type="scientific">Ectopseudomonas hydrolytica</name>
    <dbReference type="NCBI Taxonomy" id="2493633"/>
    <lineage>
        <taxon>Bacteria</taxon>
        <taxon>Pseudomonadati</taxon>
        <taxon>Pseudomonadota</taxon>
        <taxon>Gammaproteobacteria</taxon>
        <taxon>Pseudomonadales</taxon>
        <taxon>Pseudomonadaceae</taxon>
        <taxon>Ectopseudomonas</taxon>
    </lineage>
</organism>
<proteinExistence type="predicted"/>
<name>A0ABY5ADL2_9GAMM</name>
<gene>
    <name evidence="1" type="ORF">L1F06_011450</name>
</gene>
<keyword evidence="2" id="KW-1185">Reference proteome</keyword>
<dbReference type="RefSeq" id="WP_080518503.1">
    <property type="nucleotide sequence ID" value="NZ_CP099397.1"/>
</dbReference>
<evidence type="ECO:0000313" key="2">
    <source>
        <dbReference type="Proteomes" id="UP001054897"/>
    </source>
</evidence>
<reference evidence="1" key="1">
    <citation type="submission" date="2022-06" db="EMBL/GenBank/DDBJ databases">
        <title>Complete genome of Pseudomonas hydrolytica DSWY01T.</title>
        <authorList>
            <person name="Jung J."/>
            <person name="Jeon C.O."/>
        </authorList>
    </citation>
    <scope>NUCLEOTIDE SEQUENCE</scope>
    <source>
        <strain evidence="1">DSWY01</strain>
    </source>
</reference>
<dbReference type="Proteomes" id="UP001054897">
    <property type="component" value="Chromosome"/>
</dbReference>
<dbReference type="EMBL" id="CP099397">
    <property type="protein sequence ID" value="USR41999.1"/>
    <property type="molecule type" value="Genomic_DNA"/>
</dbReference>
<dbReference type="GeneID" id="300081595"/>
<sequence>MKHDLESIRSALSDYDIDTMSRPDGSVVLTVKHRNRHLTRVVDANCSTEEVIRLIKFDMTLDEDGHSINEAVKYCCSSTLPTYSREPIFRTRNSRLWALRKLKTS</sequence>
<protein>
    <recommendedName>
        <fullName evidence="3">DUF3509 domain-containing protein</fullName>
    </recommendedName>
</protein>
<evidence type="ECO:0000313" key="1">
    <source>
        <dbReference type="EMBL" id="USR41999.1"/>
    </source>
</evidence>
<evidence type="ECO:0008006" key="3">
    <source>
        <dbReference type="Google" id="ProtNLM"/>
    </source>
</evidence>
<accession>A0ABY5ADL2</accession>